<dbReference type="EMBL" id="BDFE01000009">
    <property type="protein sequence ID" value="GAU08167.1"/>
    <property type="molecule type" value="Genomic_DNA"/>
</dbReference>
<feature type="transmembrane region" description="Helical" evidence="3">
    <location>
        <begin position="321"/>
        <end position="343"/>
    </location>
</feature>
<keyword evidence="3" id="KW-0812">Transmembrane</keyword>
<dbReference type="SUPFAM" id="SSF103190">
    <property type="entry name" value="Sensory domain-like"/>
    <property type="match status" value="2"/>
</dbReference>
<evidence type="ECO:0000313" key="6">
    <source>
        <dbReference type="Proteomes" id="UP000095200"/>
    </source>
</evidence>
<comment type="caution">
    <text evidence="5">The sequence shown here is derived from an EMBL/GenBank/DDBJ whole genome shotgun (WGS) entry which is preliminary data.</text>
</comment>
<dbReference type="PANTHER" id="PTHR45138">
    <property type="entry name" value="REGULATORY COMPONENTS OF SENSORY TRANSDUCTION SYSTEM"/>
    <property type="match status" value="1"/>
</dbReference>
<name>A0A194ADK9_9BACT</name>
<dbReference type="SUPFAM" id="SSF55073">
    <property type="entry name" value="Nucleotide cyclase"/>
    <property type="match status" value="1"/>
</dbReference>
<evidence type="ECO:0000256" key="1">
    <source>
        <dbReference type="ARBA" id="ARBA00012528"/>
    </source>
</evidence>
<evidence type="ECO:0000256" key="3">
    <source>
        <dbReference type="SAM" id="Phobius"/>
    </source>
</evidence>
<dbReference type="STRING" id="1592317.DPF_0870"/>
<proteinExistence type="predicted"/>
<dbReference type="GO" id="GO:0005886">
    <property type="term" value="C:plasma membrane"/>
    <property type="evidence" value="ECO:0007669"/>
    <property type="project" value="TreeGrafter"/>
</dbReference>
<dbReference type="AlphaFoldDB" id="A0A194ADK9"/>
<protein>
    <recommendedName>
        <fullName evidence="1">diguanylate cyclase</fullName>
        <ecNumber evidence="1">2.7.7.65</ecNumber>
    </recommendedName>
</protein>
<dbReference type="NCBIfam" id="TIGR00254">
    <property type="entry name" value="GGDEF"/>
    <property type="match status" value="1"/>
</dbReference>
<dbReference type="InterPro" id="IPR048760">
    <property type="entry name" value="VP0354-like_sensor_dom"/>
</dbReference>
<keyword evidence="3" id="KW-1133">Transmembrane helix</keyword>
<dbReference type="PROSITE" id="PS50887">
    <property type="entry name" value="GGDEF"/>
    <property type="match status" value="1"/>
</dbReference>
<dbReference type="Gene3D" id="3.30.70.270">
    <property type="match status" value="1"/>
</dbReference>
<gene>
    <name evidence="5" type="ORF">DPF_0870</name>
</gene>
<dbReference type="GO" id="GO:1902201">
    <property type="term" value="P:negative regulation of bacterial-type flagellum-dependent cell motility"/>
    <property type="evidence" value="ECO:0007669"/>
    <property type="project" value="TreeGrafter"/>
</dbReference>
<dbReference type="Gene3D" id="3.30.450.20">
    <property type="entry name" value="PAS domain"/>
    <property type="match status" value="2"/>
</dbReference>
<reference evidence="6" key="1">
    <citation type="submission" date="2016-06" db="EMBL/GenBank/DDBJ databases">
        <title>Draft genome sequence of Desulfoplanes formicivorans strain Pf12B.</title>
        <authorList>
            <person name="Watanabe M."/>
            <person name="Kojima H."/>
            <person name="Fukui M."/>
        </authorList>
    </citation>
    <scope>NUCLEOTIDE SEQUENCE [LARGE SCALE GENOMIC DNA]</scope>
    <source>
        <strain evidence="6">Pf12B</strain>
    </source>
</reference>
<dbReference type="Proteomes" id="UP000095200">
    <property type="component" value="Unassembled WGS sequence"/>
</dbReference>
<dbReference type="PANTHER" id="PTHR45138:SF9">
    <property type="entry name" value="DIGUANYLATE CYCLASE DGCM-RELATED"/>
    <property type="match status" value="1"/>
</dbReference>
<evidence type="ECO:0000256" key="2">
    <source>
        <dbReference type="ARBA" id="ARBA00034247"/>
    </source>
</evidence>
<dbReference type="FunFam" id="3.30.70.270:FF:000001">
    <property type="entry name" value="Diguanylate cyclase domain protein"/>
    <property type="match status" value="1"/>
</dbReference>
<organism evidence="5 6">
    <name type="scientific">Desulfoplanes formicivorans</name>
    <dbReference type="NCBI Taxonomy" id="1592317"/>
    <lineage>
        <taxon>Bacteria</taxon>
        <taxon>Pseudomonadati</taxon>
        <taxon>Thermodesulfobacteriota</taxon>
        <taxon>Desulfovibrionia</taxon>
        <taxon>Desulfovibrionales</taxon>
        <taxon>Desulfoplanaceae</taxon>
        <taxon>Desulfoplanes</taxon>
    </lineage>
</organism>
<accession>A0A194ADK9</accession>
<dbReference type="InterPro" id="IPR000160">
    <property type="entry name" value="GGDEF_dom"/>
</dbReference>
<dbReference type="GO" id="GO:0052621">
    <property type="term" value="F:diguanylate cyclase activity"/>
    <property type="evidence" value="ECO:0007669"/>
    <property type="project" value="UniProtKB-EC"/>
</dbReference>
<feature type="transmembrane region" description="Helical" evidence="3">
    <location>
        <begin position="13"/>
        <end position="32"/>
    </location>
</feature>
<keyword evidence="3" id="KW-0472">Membrane</keyword>
<evidence type="ECO:0000259" key="4">
    <source>
        <dbReference type="PROSITE" id="PS50887"/>
    </source>
</evidence>
<dbReference type="InterPro" id="IPR050469">
    <property type="entry name" value="Diguanylate_Cyclase"/>
</dbReference>
<dbReference type="InterPro" id="IPR029151">
    <property type="entry name" value="Sensor-like_sf"/>
</dbReference>
<dbReference type="InterPro" id="IPR029787">
    <property type="entry name" value="Nucleotide_cyclase"/>
</dbReference>
<dbReference type="EC" id="2.7.7.65" evidence="1"/>
<comment type="catalytic activity">
    <reaction evidence="2">
        <text>2 GTP = 3',3'-c-di-GMP + 2 diphosphate</text>
        <dbReference type="Rhea" id="RHEA:24898"/>
        <dbReference type="ChEBI" id="CHEBI:33019"/>
        <dbReference type="ChEBI" id="CHEBI:37565"/>
        <dbReference type="ChEBI" id="CHEBI:58805"/>
        <dbReference type="EC" id="2.7.7.65"/>
    </reaction>
</comment>
<dbReference type="InterPro" id="IPR043128">
    <property type="entry name" value="Rev_trsase/Diguanyl_cyclase"/>
</dbReference>
<evidence type="ECO:0000313" key="5">
    <source>
        <dbReference type="EMBL" id="GAU08167.1"/>
    </source>
</evidence>
<dbReference type="Pfam" id="PF00990">
    <property type="entry name" value="GGDEF"/>
    <property type="match status" value="1"/>
</dbReference>
<sequence length="525" mass="60038">MDHPGEFSLHRDFLLHFIPLVVISVVTVIVGLEAQKYLRTERIKIRAVNVVAQQQRVIQTDLAAHASDALLVGDIIRSGQVVASDRHSRQRLFERFLVSLSRVKQVYDQVRFLDATGREVVRINVEQGRPYAVEQQYLQNKGTRPYFIKALQAASGDVIISRFDLNMEHGRVERPLKPVLRFSTPVDDHDGHRLGVVVLNYCGEKLIETIKRVGESGDGDSYLINSNGFWLIGPTLEEEWGFMPGREHSGHIRERFPELWELIRQQDHGQVVLGDNLFTFTTMTPTRHFQGQNSAVYPHLEETESWVLISRVPMDVMSIEYFLIGVPLGVLTFIGLGIVAWLWSSARYREHLATARLMVMATRDGLTNLYNRTHFVHCADREIQRAIRYKRPLALLLFDIDHFKKINDTYGHDRGDEVLRMLGRHLLAICREQDVPGRVGGEEFAVLLPETDHEQAMAVAERLRQAVEKIEVSVDEKTMIRFTISVGVVSLDRELPDRDFQTLFNLADSRMYQAKKGGRNRVVAG</sequence>
<dbReference type="SMART" id="SM00267">
    <property type="entry name" value="GGDEF"/>
    <property type="match status" value="1"/>
</dbReference>
<dbReference type="Pfam" id="PF21623">
    <property type="entry name" value="HK_sensor_dom_bact"/>
    <property type="match status" value="1"/>
</dbReference>
<dbReference type="GO" id="GO:0043709">
    <property type="term" value="P:cell adhesion involved in single-species biofilm formation"/>
    <property type="evidence" value="ECO:0007669"/>
    <property type="project" value="TreeGrafter"/>
</dbReference>
<dbReference type="CDD" id="cd01949">
    <property type="entry name" value="GGDEF"/>
    <property type="match status" value="1"/>
</dbReference>
<feature type="domain" description="GGDEF" evidence="4">
    <location>
        <begin position="391"/>
        <end position="525"/>
    </location>
</feature>
<keyword evidence="6" id="KW-1185">Reference proteome</keyword>